<dbReference type="InterPro" id="IPR037213">
    <property type="entry name" value="Run_dom_sf"/>
</dbReference>
<dbReference type="Proteomes" id="UP001152747">
    <property type="component" value="Unassembled WGS sequence"/>
</dbReference>
<evidence type="ECO:0000259" key="1">
    <source>
        <dbReference type="PROSITE" id="PS50826"/>
    </source>
</evidence>
<protein>
    <recommendedName>
        <fullName evidence="1">RUN domain-containing protein</fullName>
    </recommendedName>
</protein>
<proteinExistence type="predicted"/>
<dbReference type="CDD" id="cd17678">
    <property type="entry name" value="RUN2_DENND5"/>
    <property type="match status" value="1"/>
</dbReference>
<dbReference type="GO" id="GO:0005085">
    <property type="term" value="F:guanyl-nucleotide exchange factor activity"/>
    <property type="evidence" value="ECO:0007669"/>
    <property type="project" value="InterPro"/>
</dbReference>
<dbReference type="Gene3D" id="1.20.58.900">
    <property type="match status" value="1"/>
</dbReference>
<comment type="caution">
    <text evidence="2">The sequence shown here is derived from an EMBL/GenBank/DDBJ whole genome shotgun (WGS) entry which is preliminary data.</text>
</comment>
<name>A0A9P1MXG4_9PELO</name>
<dbReference type="PANTHER" id="PTHR46070">
    <property type="entry name" value="PINSTRIPE, ISOFORM A"/>
    <property type="match status" value="1"/>
</dbReference>
<dbReference type="InterPro" id="IPR047278">
    <property type="entry name" value="DEN5A/B"/>
</dbReference>
<evidence type="ECO:0000313" key="3">
    <source>
        <dbReference type="Proteomes" id="UP001152747"/>
    </source>
</evidence>
<dbReference type="AlphaFoldDB" id="A0A9P1MXG4"/>
<dbReference type="OrthoDB" id="6019893at2759"/>
<dbReference type="InterPro" id="IPR004012">
    <property type="entry name" value="Run_dom"/>
</dbReference>
<gene>
    <name evidence="2" type="ORF">CAMP_LOCUS5115</name>
</gene>
<sequence>MEILKIRINEVQHALGESVNALVKYFCAERKVKSELAHLLCGQKGLVMSIEQAFQVGRQESLMKYFRNTCPWDYIERVCSWFFELCRRKDTDKLPKEQKSLIHHALRLYRKIDAKTSLGKDGKFHVFILISIRDHTLSGLLTLMSWSPVTLDMYNEPSFLRTSSHLNNFSRLLHSLSEFNIVIDPTLTYGIV</sequence>
<dbReference type="Pfam" id="PF02759">
    <property type="entry name" value="RUN"/>
    <property type="match status" value="1"/>
</dbReference>
<organism evidence="2 3">
    <name type="scientific">Caenorhabditis angaria</name>
    <dbReference type="NCBI Taxonomy" id="860376"/>
    <lineage>
        <taxon>Eukaryota</taxon>
        <taxon>Metazoa</taxon>
        <taxon>Ecdysozoa</taxon>
        <taxon>Nematoda</taxon>
        <taxon>Chromadorea</taxon>
        <taxon>Rhabditida</taxon>
        <taxon>Rhabditina</taxon>
        <taxon>Rhabditomorpha</taxon>
        <taxon>Rhabditoidea</taxon>
        <taxon>Rhabditidae</taxon>
        <taxon>Peloderinae</taxon>
        <taxon>Caenorhabditis</taxon>
    </lineage>
</organism>
<feature type="domain" description="RUN" evidence="1">
    <location>
        <begin position="37"/>
        <end position="188"/>
    </location>
</feature>
<evidence type="ECO:0000313" key="2">
    <source>
        <dbReference type="EMBL" id="CAI5442478.1"/>
    </source>
</evidence>
<dbReference type="GO" id="GO:0031267">
    <property type="term" value="F:small GTPase binding"/>
    <property type="evidence" value="ECO:0007669"/>
    <property type="project" value="InterPro"/>
</dbReference>
<reference evidence="2" key="1">
    <citation type="submission" date="2022-11" db="EMBL/GenBank/DDBJ databases">
        <authorList>
            <person name="Kikuchi T."/>
        </authorList>
    </citation>
    <scope>NUCLEOTIDE SEQUENCE</scope>
    <source>
        <strain evidence="2">PS1010</strain>
    </source>
</reference>
<dbReference type="SUPFAM" id="SSF140741">
    <property type="entry name" value="RUN domain-like"/>
    <property type="match status" value="1"/>
</dbReference>
<dbReference type="SMART" id="SM00593">
    <property type="entry name" value="RUN"/>
    <property type="match status" value="1"/>
</dbReference>
<dbReference type="PANTHER" id="PTHR46070:SF1">
    <property type="entry name" value="PINSTRIPE, ISOFORM A"/>
    <property type="match status" value="1"/>
</dbReference>
<keyword evidence="3" id="KW-1185">Reference proteome</keyword>
<dbReference type="PROSITE" id="PS50826">
    <property type="entry name" value="RUN"/>
    <property type="match status" value="1"/>
</dbReference>
<accession>A0A9P1MXG4</accession>
<dbReference type="EMBL" id="CANHGI010000002">
    <property type="protein sequence ID" value="CAI5442478.1"/>
    <property type="molecule type" value="Genomic_DNA"/>
</dbReference>